<sequence length="206" mass="23436">MLKFQFDAGEAKHLQSLGVDPQLLWGERDEYDITTAVQDFKPRSNYFKGKMVPKSEQLEYLAHLMDHPLEVEPRITVLSSFPSDHRAKLAALNVFANAVQDTEGRVAKPRWVTLYNDRFDYDKLRATRPSFLVITNITMESTSYKLERLRDILEMFPKVPRVVVTGGNIDPVELFTSRIHLPVAGAVSIGPQHVVKNILDLMTSPL</sequence>
<accession>A0A1S6L383</accession>
<proteinExistence type="predicted"/>
<reference evidence="1 2" key="1">
    <citation type="submission" date="2017-01" db="EMBL/GenBank/DDBJ databases">
        <authorList>
            <person name="Mah S.A."/>
            <person name="Swanson W.J."/>
            <person name="Moy G.W."/>
            <person name="Vacquier V.D."/>
        </authorList>
    </citation>
    <scope>NUCLEOTIDE SEQUENCE [LARGE SCALE GENOMIC DNA]</scope>
</reference>
<dbReference type="Proteomes" id="UP000221250">
    <property type="component" value="Segment"/>
</dbReference>
<keyword evidence="2" id="KW-1185">Reference proteome</keyword>
<evidence type="ECO:0000313" key="1">
    <source>
        <dbReference type="EMBL" id="AQT28640.1"/>
    </source>
</evidence>
<dbReference type="EMBL" id="KY448244">
    <property type="protein sequence ID" value="AQT28640.1"/>
    <property type="molecule type" value="Genomic_DNA"/>
</dbReference>
<name>A0A1S6L383_9CAUD</name>
<organism evidence="1 2">
    <name type="scientific">Erwinia phage vB_EamM_Yoloswag</name>
    <dbReference type="NCBI Taxonomy" id="1958956"/>
    <lineage>
        <taxon>Viruses</taxon>
        <taxon>Duplodnaviria</taxon>
        <taxon>Heunggongvirae</taxon>
        <taxon>Uroviricota</taxon>
        <taxon>Caudoviricetes</taxon>
        <taxon>Yoloswagvirus</taxon>
        <taxon>Yoloswagvirus yoloswag</taxon>
    </lineage>
</organism>
<gene>
    <name evidence="1" type="ORF">YOLOSWAG_160</name>
</gene>
<protein>
    <submittedName>
        <fullName evidence="1">Uncharacterized protein</fullName>
    </submittedName>
</protein>
<evidence type="ECO:0000313" key="2">
    <source>
        <dbReference type="Proteomes" id="UP000221250"/>
    </source>
</evidence>